<organism evidence="1">
    <name type="scientific">Siphoviridae sp. ctFn287</name>
    <dbReference type="NCBI Taxonomy" id="2826215"/>
    <lineage>
        <taxon>Viruses</taxon>
        <taxon>Duplodnaviria</taxon>
        <taxon>Heunggongvirae</taxon>
        <taxon>Uroviricota</taxon>
        <taxon>Caudoviricetes</taxon>
    </lineage>
</organism>
<proteinExistence type="predicted"/>
<name>A0A8S5LVI6_9CAUD</name>
<evidence type="ECO:0000313" key="1">
    <source>
        <dbReference type="EMBL" id="DAD73928.1"/>
    </source>
</evidence>
<dbReference type="EMBL" id="BK014748">
    <property type="protein sequence ID" value="DAD73928.1"/>
    <property type="molecule type" value="Genomic_DNA"/>
</dbReference>
<sequence>MDLEKEIKQDIKSKFSHLSDSDISRAYDFALSDYLLYRYPSENNRPNKDDLVITFVVSNWIKERMIDILDRAGGNVVAYSENGLSWEYASSNIDPSLKAKITPKAATPQ</sequence>
<accession>A0A8S5LVI6</accession>
<reference evidence="1" key="1">
    <citation type="journal article" date="2021" name="Proc. Natl. Acad. Sci. U.S.A.">
        <title>A Catalog of Tens of Thousands of Viruses from Human Metagenomes Reveals Hidden Associations with Chronic Diseases.</title>
        <authorList>
            <person name="Tisza M.J."/>
            <person name="Buck C.B."/>
        </authorList>
    </citation>
    <scope>NUCLEOTIDE SEQUENCE</scope>
    <source>
        <strain evidence="1">CtFn287</strain>
    </source>
</reference>
<protein>
    <submittedName>
        <fullName evidence="1">Uncharacterized protein</fullName>
    </submittedName>
</protein>